<keyword evidence="2" id="KW-0547">Nucleotide-binding</keyword>
<dbReference type="RefSeq" id="WP_315697724.1">
    <property type="nucleotide sequence ID" value="NZ_JANSLM010000029.1"/>
</dbReference>
<dbReference type="Pfam" id="PF07728">
    <property type="entry name" value="AAA_5"/>
    <property type="match status" value="1"/>
</dbReference>
<dbReference type="GO" id="GO:0016887">
    <property type="term" value="F:ATP hydrolysis activity"/>
    <property type="evidence" value="ECO:0007669"/>
    <property type="project" value="InterPro"/>
</dbReference>
<organism evidence="2 3">
    <name type="scientific">Paraburkholderia fungorum</name>
    <dbReference type="NCBI Taxonomy" id="134537"/>
    <lineage>
        <taxon>Bacteria</taxon>
        <taxon>Pseudomonadati</taxon>
        <taxon>Pseudomonadota</taxon>
        <taxon>Betaproteobacteria</taxon>
        <taxon>Burkholderiales</taxon>
        <taxon>Burkholderiaceae</taxon>
        <taxon>Paraburkholderia</taxon>
    </lineage>
</organism>
<feature type="domain" description="ATPase dynein-related AAA" evidence="1">
    <location>
        <begin position="40"/>
        <end position="172"/>
    </location>
</feature>
<reference evidence="2" key="1">
    <citation type="submission" date="2022-08" db="EMBL/GenBank/DDBJ databases">
        <authorList>
            <person name="Kim S.-J."/>
        </authorList>
    </citation>
    <scope>NUCLEOTIDE SEQUENCE</scope>
    <source>
        <strain evidence="2">KJ</strain>
    </source>
</reference>
<gene>
    <name evidence="2" type="ORF">ParKJ_40880</name>
</gene>
<dbReference type="GO" id="GO:0005524">
    <property type="term" value="F:ATP binding"/>
    <property type="evidence" value="ECO:0007669"/>
    <property type="project" value="UniProtKB-KW"/>
</dbReference>
<protein>
    <submittedName>
        <fullName evidence="2">ATP-binding protein</fullName>
    </submittedName>
</protein>
<accession>A0AAP5QHU6</accession>
<dbReference type="Proteomes" id="UP001246473">
    <property type="component" value="Unassembled WGS sequence"/>
</dbReference>
<dbReference type="InterPro" id="IPR027417">
    <property type="entry name" value="P-loop_NTPase"/>
</dbReference>
<proteinExistence type="predicted"/>
<sequence length="359" mass="38485">MNARNNAAASIAGADQAPANQVTAGQLIELLTAYVPERLPVLITGSPGIGKSDIVEQVARATRHALLISHPVVEDPTDSKGLPFPSADGTTARHLPFGDLEAAVNSKMPLIWFLDDLGQASPAVQAAKMQLLLARRIGTHVLPDHVTFIAATNRRNDNAGVTGILDPVISRFATVVQLIPTIQDWSDWAVRNNVPAELIAFLRFRPDLLSVRKTTRDIENSPSPRSWGFVGRTMKAVPKSLELTSYAGTVGEGAATELIAFLGIYRELPSPDAILLSPDTAPIPETPAALFATTTALAAHATEGNFDRVLTYNDRLIDAGHREFGALLARDAIRRTPTLQNTHAFIRAQSGPLGSIIRG</sequence>
<dbReference type="Gene3D" id="3.40.50.300">
    <property type="entry name" value="P-loop containing nucleotide triphosphate hydrolases"/>
    <property type="match status" value="1"/>
</dbReference>
<dbReference type="SUPFAM" id="SSF52540">
    <property type="entry name" value="P-loop containing nucleoside triphosphate hydrolases"/>
    <property type="match status" value="1"/>
</dbReference>
<dbReference type="CDD" id="cd00009">
    <property type="entry name" value="AAA"/>
    <property type="match status" value="1"/>
</dbReference>
<name>A0AAP5QHU6_9BURK</name>
<comment type="caution">
    <text evidence="2">The sequence shown here is derived from an EMBL/GenBank/DDBJ whole genome shotgun (WGS) entry which is preliminary data.</text>
</comment>
<dbReference type="AlphaFoldDB" id="A0AAP5QHU6"/>
<evidence type="ECO:0000313" key="3">
    <source>
        <dbReference type="Proteomes" id="UP001246473"/>
    </source>
</evidence>
<evidence type="ECO:0000313" key="2">
    <source>
        <dbReference type="EMBL" id="MDT8843756.1"/>
    </source>
</evidence>
<dbReference type="InterPro" id="IPR011704">
    <property type="entry name" value="ATPase_dyneun-rel_AAA"/>
</dbReference>
<keyword evidence="2" id="KW-0067">ATP-binding</keyword>
<evidence type="ECO:0000259" key="1">
    <source>
        <dbReference type="Pfam" id="PF07728"/>
    </source>
</evidence>
<dbReference type="EMBL" id="JANSLM010000029">
    <property type="protein sequence ID" value="MDT8843756.1"/>
    <property type="molecule type" value="Genomic_DNA"/>
</dbReference>